<dbReference type="Gene3D" id="3.20.80.10">
    <property type="entry name" value="Regulatory factor, effector binding domain"/>
    <property type="match status" value="1"/>
</dbReference>
<protein>
    <submittedName>
        <fullName evidence="2">Predicted transcriptional regulator YdeE, contains AraC-type DNA-binding domain</fullName>
    </submittedName>
</protein>
<dbReference type="SMART" id="SM00871">
    <property type="entry name" value="AraC_E_bind"/>
    <property type="match status" value="1"/>
</dbReference>
<evidence type="ECO:0000313" key="3">
    <source>
        <dbReference type="Proteomes" id="UP000199149"/>
    </source>
</evidence>
<reference evidence="3" key="1">
    <citation type="submission" date="2016-10" db="EMBL/GenBank/DDBJ databases">
        <authorList>
            <person name="Varghese N."/>
            <person name="Submissions S."/>
        </authorList>
    </citation>
    <scope>NUCLEOTIDE SEQUENCE [LARGE SCALE GENOMIC DNA]</scope>
    <source>
        <strain evidence="3">XJ109</strain>
    </source>
</reference>
<dbReference type="OrthoDB" id="1452329at2"/>
<dbReference type="RefSeq" id="WP_092906928.1">
    <property type="nucleotide sequence ID" value="NZ_FOUZ01000004.1"/>
</dbReference>
<dbReference type="AlphaFoldDB" id="A0A1I4UMQ6"/>
<sequence>MKQINLFLVVIIALLVLTPIILPSRFDEDFDYEFDAPVGLVYDEFYNLRRFSKWEEFTKADSLTVKKFSDPQEDEKSFVAWDSDNASVASGKFTIDNFSVNRFINYTIKYDGWEKMDSLNVKFDQKENGKTVAKLKYLSQEIPYFYRYFAFFKNPKTKFEESMSNLNQQVKIRLDKDKKEGKLNYGEYRIVELGKTNLLAIRKQSKLAETDVMDKVDGAFETIYKSLINQEEGGLDFDLGFPYIYFTEFDKEKDRTTFFAGIQLIEDLPLQKEMKKVTVPGGQYLLSLHLGPRSKRQQTVDRMIVYAKSKKLALDTKQLEVMLNDPKETDSVKLISRIYIPILKK</sequence>
<name>A0A1I4UMQ6_9FLAO</name>
<feature type="domain" description="AraC effector-binding" evidence="1">
    <location>
        <begin position="186"/>
        <end position="343"/>
    </location>
</feature>
<dbReference type="Proteomes" id="UP000199149">
    <property type="component" value="Unassembled WGS sequence"/>
</dbReference>
<dbReference type="SUPFAM" id="SSF55136">
    <property type="entry name" value="Probable bacterial effector-binding domain"/>
    <property type="match status" value="1"/>
</dbReference>
<keyword evidence="3" id="KW-1185">Reference proteome</keyword>
<dbReference type="GO" id="GO:0003677">
    <property type="term" value="F:DNA binding"/>
    <property type="evidence" value="ECO:0007669"/>
    <property type="project" value="UniProtKB-KW"/>
</dbReference>
<organism evidence="2 3">
    <name type="scientific">Algoriella xinjiangensis</name>
    <dbReference type="NCBI Taxonomy" id="684065"/>
    <lineage>
        <taxon>Bacteria</taxon>
        <taxon>Pseudomonadati</taxon>
        <taxon>Bacteroidota</taxon>
        <taxon>Flavobacteriia</taxon>
        <taxon>Flavobacteriales</taxon>
        <taxon>Weeksellaceae</taxon>
        <taxon>Algoriella</taxon>
    </lineage>
</organism>
<dbReference type="EMBL" id="FOUZ01000004">
    <property type="protein sequence ID" value="SFM90279.1"/>
    <property type="molecule type" value="Genomic_DNA"/>
</dbReference>
<accession>A0A1I4UMQ6</accession>
<dbReference type="InterPro" id="IPR029442">
    <property type="entry name" value="GyrI-like"/>
</dbReference>
<dbReference type="Pfam" id="PF06445">
    <property type="entry name" value="GyrI-like"/>
    <property type="match status" value="1"/>
</dbReference>
<dbReference type="STRING" id="684065.SAMN05421738_10419"/>
<keyword evidence="2" id="KW-0238">DNA-binding</keyword>
<evidence type="ECO:0000313" key="2">
    <source>
        <dbReference type="EMBL" id="SFM90279.1"/>
    </source>
</evidence>
<proteinExistence type="predicted"/>
<gene>
    <name evidence="2" type="ORF">SAMN05421738_10419</name>
</gene>
<dbReference type="InterPro" id="IPR011256">
    <property type="entry name" value="Reg_factor_effector_dom_sf"/>
</dbReference>
<evidence type="ECO:0000259" key="1">
    <source>
        <dbReference type="SMART" id="SM00871"/>
    </source>
</evidence>
<dbReference type="InterPro" id="IPR010499">
    <property type="entry name" value="AraC_E-bd"/>
</dbReference>